<keyword evidence="2" id="KW-1185">Reference proteome</keyword>
<dbReference type="EMBL" id="AP026978">
    <property type="protein sequence ID" value="BDU01531.1"/>
    <property type="molecule type" value="Genomic_DNA"/>
</dbReference>
<proteinExistence type="predicted"/>
<evidence type="ECO:0000313" key="2">
    <source>
        <dbReference type="Proteomes" id="UP001317870"/>
    </source>
</evidence>
<accession>A0ABN6U8F2</accession>
<dbReference type="Proteomes" id="UP001317870">
    <property type="component" value="Chromosome"/>
</dbReference>
<sequence>MADIWPRDMHPETVSAVQSGRNVVNTIDDMLERIDRIRARRPSPSARVIPEVDGMGRLTDLYIAPGTLAGAASGQEIAADIMAAIRDSTVDALRQHKIAIQETALPKVPWPQP</sequence>
<evidence type="ECO:0008006" key="3">
    <source>
        <dbReference type="Google" id="ProtNLM"/>
    </source>
</evidence>
<evidence type="ECO:0000313" key="1">
    <source>
        <dbReference type="EMBL" id="BDU01531.1"/>
    </source>
</evidence>
<gene>
    <name evidence="1" type="ORF">IFM12276_45590</name>
</gene>
<reference evidence="1 2" key="1">
    <citation type="submission" date="2022-11" db="EMBL/GenBank/DDBJ databases">
        <title>Genome Sequencing of Nocardia sp. ON39_IFM12276 and assembly.</title>
        <authorList>
            <person name="Shimojima M."/>
            <person name="Toyokawa M."/>
            <person name="Uesaka K."/>
        </authorList>
    </citation>
    <scope>NUCLEOTIDE SEQUENCE [LARGE SCALE GENOMIC DNA]</scope>
    <source>
        <strain evidence="1 2">IFM 12276</strain>
    </source>
</reference>
<protein>
    <recommendedName>
        <fullName evidence="3">YbaB/EbfC family DNA-binding protein</fullName>
    </recommendedName>
</protein>
<organism evidence="1 2">
    <name type="scientific">Nocardia sputorum</name>
    <dbReference type="NCBI Taxonomy" id="2984338"/>
    <lineage>
        <taxon>Bacteria</taxon>
        <taxon>Bacillati</taxon>
        <taxon>Actinomycetota</taxon>
        <taxon>Actinomycetes</taxon>
        <taxon>Mycobacteriales</taxon>
        <taxon>Nocardiaceae</taxon>
        <taxon>Nocardia</taxon>
    </lineage>
</organism>
<name>A0ABN6U8F2_9NOCA</name>